<sequence length="60" mass="6722">MMMMRMDGSKTVEGTAPFRAPFFQFALYKDLKHRSSATVSSEPETIDLGVSVSVNNNHKK</sequence>
<dbReference type="AlphaFoldDB" id="A0A084VC50"/>
<gene>
    <name evidence="1" type="ORF">ZHAS_00002385</name>
</gene>
<keyword evidence="3" id="KW-1185">Reference proteome</keyword>
<reference evidence="1 3" key="1">
    <citation type="journal article" date="2014" name="BMC Genomics">
        <title>Genome sequence of Anopheles sinensis provides insight into genetics basis of mosquito competence for malaria parasites.</title>
        <authorList>
            <person name="Zhou D."/>
            <person name="Zhang D."/>
            <person name="Ding G."/>
            <person name="Shi L."/>
            <person name="Hou Q."/>
            <person name="Ye Y."/>
            <person name="Xu Y."/>
            <person name="Zhou H."/>
            <person name="Xiong C."/>
            <person name="Li S."/>
            <person name="Yu J."/>
            <person name="Hong S."/>
            <person name="Yu X."/>
            <person name="Zou P."/>
            <person name="Chen C."/>
            <person name="Chang X."/>
            <person name="Wang W."/>
            <person name="Lv Y."/>
            <person name="Sun Y."/>
            <person name="Ma L."/>
            <person name="Shen B."/>
            <person name="Zhu C."/>
        </authorList>
    </citation>
    <scope>NUCLEOTIDE SEQUENCE [LARGE SCALE GENOMIC DNA]</scope>
</reference>
<evidence type="ECO:0000313" key="3">
    <source>
        <dbReference type="Proteomes" id="UP000030765"/>
    </source>
</evidence>
<proteinExistence type="predicted"/>
<dbReference type="EMBL" id="KE524584">
    <property type="protein sequence ID" value="KFB35544.1"/>
    <property type="molecule type" value="Genomic_DNA"/>
</dbReference>
<organism evidence="1">
    <name type="scientific">Anopheles sinensis</name>
    <name type="common">Mosquito</name>
    <dbReference type="NCBI Taxonomy" id="74873"/>
    <lineage>
        <taxon>Eukaryota</taxon>
        <taxon>Metazoa</taxon>
        <taxon>Ecdysozoa</taxon>
        <taxon>Arthropoda</taxon>
        <taxon>Hexapoda</taxon>
        <taxon>Insecta</taxon>
        <taxon>Pterygota</taxon>
        <taxon>Neoptera</taxon>
        <taxon>Endopterygota</taxon>
        <taxon>Diptera</taxon>
        <taxon>Nematocera</taxon>
        <taxon>Culicoidea</taxon>
        <taxon>Culicidae</taxon>
        <taxon>Anophelinae</taxon>
        <taxon>Anopheles</taxon>
    </lineage>
</organism>
<name>A0A084VC50_ANOSI</name>
<dbReference type="Proteomes" id="UP000030765">
    <property type="component" value="Unassembled WGS sequence"/>
</dbReference>
<evidence type="ECO:0000313" key="2">
    <source>
        <dbReference type="EnsemblMetazoa" id="ASIC002385-PA"/>
    </source>
</evidence>
<protein>
    <submittedName>
        <fullName evidence="1 2">Dwil\GK19707-PA-like protein</fullName>
    </submittedName>
</protein>
<dbReference type="VEuPathDB" id="VectorBase:ASIC002385"/>
<accession>A0A084VC50</accession>
<evidence type="ECO:0000313" key="1">
    <source>
        <dbReference type="EMBL" id="KFB35544.1"/>
    </source>
</evidence>
<reference evidence="2" key="2">
    <citation type="submission" date="2020-05" db="UniProtKB">
        <authorList>
            <consortium name="EnsemblMetazoa"/>
        </authorList>
    </citation>
    <scope>IDENTIFICATION</scope>
</reference>
<dbReference type="EnsemblMetazoa" id="ASIC002385-RA">
    <property type="protein sequence ID" value="ASIC002385-PA"/>
    <property type="gene ID" value="ASIC002385"/>
</dbReference>
<dbReference type="EMBL" id="ATLV01010503">
    <property type="status" value="NOT_ANNOTATED_CDS"/>
    <property type="molecule type" value="Genomic_DNA"/>
</dbReference>